<dbReference type="EMBL" id="JACGWJ010000007">
    <property type="protein sequence ID" value="KAL0409770.1"/>
    <property type="molecule type" value="Genomic_DNA"/>
</dbReference>
<organism evidence="2">
    <name type="scientific">Sesamum radiatum</name>
    <name type="common">Black benniseed</name>
    <dbReference type="NCBI Taxonomy" id="300843"/>
    <lineage>
        <taxon>Eukaryota</taxon>
        <taxon>Viridiplantae</taxon>
        <taxon>Streptophyta</taxon>
        <taxon>Embryophyta</taxon>
        <taxon>Tracheophyta</taxon>
        <taxon>Spermatophyta</taxon>
        <taxon>Magnoliopsida</taxon>
        <taxon>eudicotyledons</taxon>
        <taxon>Gunneridae</taxon>
        <taxon>Pentapetalae</taxon>
        <taxon>asterids</taxon>
        <taxon>lamiids</taxon>
        <taxon>Lamiales</taxon>
        <taxon>Pedaliaceae</taxon>
        <taxon>Sesamum</taxon>
    </lineage>
</organism>
<dbReference type="InterPro" id="IPR026960">
    <property type="entry name" value="RVT-Znf"/>
</dbReference>
<comment type="caution">
    <text evidence="2">The sequence shown here is derived from an EMBL/GenBank/DDBJ whole genome shotgun (WGS) entry which is preliminary data.</text>
</comment>
<reference evidence="2" key="2">
    <citation type="journal article" date="2024" name="Plant">
        <title>Genomic evolution and insights into agronomic trait innovations of Sesamum species.</title>
        <authorList>
            <person name="Miao H."/>
            <person name="Wang L."/>
            <person name="Qu L."/>
            <person name="Liu H."/>
            <person name="Sun Y."/>
            <person name="Le M."/>
            <person name="Wang Q."/>
            <person name="Wei S."/>
            <person name="Zheng Y."/>
            <person name="Lin W."/>
            <person name="Duan Y."/>
            <person name="Cao H."/>
            <person name="Xiong S."/>
            <person name="Wang X."/>
            <person name="Wei L."/>
            <person name="Li C."/>
            <person name="Ma Q."/>
            <person name="Ju M."/>
            <person name="Zhao R."/>
            <person name="Li G."/>
            <person name="Mu C."/>
            <person name="Tian Q."/>
            <person name="Mei H."/>
            <person name="Zhang T."/>
            <person name="Gao T."/>
            <person name="Zhang H."/>
        </authorList>
    </citation>
    <scope>NUCLEOTIDE SEQUENCE</scope>
    <source>
        <strain evidence="2">G02</strain>
    </source>
</reference>
<evidence type="ECO:0000313" key="2">
    <source>
        <dbReference type="EMBL" id="KAL0409770.1"/>
    </source>
</evidence>
<feature type="domain" description="Reverse transcriptase zinc-binding" evidence="1">
    <location>
        <begin position="3"/>
        <end position="60"/>
    </location>
</feature>
<dbReference type="Pfam" id="PF13966">
    <property type="entry name" value="zf-RVT"/>
    <property type="match status" value="1"/>
</dbReference>
<proteinExistence type="predicted"/>
<accession>A0AAW2TZN8</accession>
<dbReference type="AlphaFoldDB" id="A0AAW2TZN8"/>
<reference evidence="2" key="1">
    <citation type="submission" date="2020-06" db="EMBL/GenBank/DDBJ databases">
        <authorList>
            <person name="Li T."/>
            <person name="Hu X."/>
            <person name="Zhang T."/>
            <person name="Song X."/>
            <person name="Zhang H."/>
            <person name="Dai N."/>
            <person name="Sheng W."/>
            <person name="Hou X."/>
            <person name="Wei L."/>
        </authorList>
    </citation>
    <scope>NUCLEOTIDE SEQUENCE</scope>
    <source>
        <strain evidence="2">G02</strain>
        <tissue evidence="2">Leaf</tissue>
    </source>
</reference>
<gene>
    <name evidence="2" type="ORF">Sradi_1911400</name>
</gene>
<sequence length="116" mass="13033">MGVPPKVALFAWRCAWDALPTTTNLKHRGAPITEGCVNCSEEAEDTLHALFSCSFARLVWGFLGLPWDVVRCNSGSGLYMVHWGNQSGIFSFLFVRRLRGLVTRGYLKADSLRLWK</sequence>
<protein>
    <recommendedName>
        <fullName evidence="1">Reverse transcriptase zinc-binding domain-containing protein</fullName>
    </recommendedName>
</protein>
<evidence type="ECO:0000259" key="1">
    <source>
        <dbReference type="Pfam" id="PF13966"/>
    </source>
</evidence>
<name>A0AAW2TZN8_SESRA</name>